<dbReference type="AlphaFoldDB" id="A0A0E9T910"/>
<dbReference type="EMBL" id="GBXM01034484">
    <property type="protein sequence ID" value="JAH74093.1"/>
    <property type="molecule type" value="Transcribed_RNA"/>
</dbReference>
<evidence type="ECO:0000313" key="1">
    <source>
        <dbReference type="EMBL" id="JAH50184.1"/>
    </source>
</evidence>
<organism evidence="1">
    <name type="scientific">Anguilla anguilla</name>
    <name type="common">European freshwater eel</name>
    <name type="synonym">Muraena anguilla</name>
    <dbReference type="NCBI Taxonomy" id="7936"/>
    <lineage>
        <taxon>Eukaryota</taxon>
        <taxon>Metazoa</taxon>
        <taxon>Chordata</taxon>
        <taxon>Craniata</taxon>
        <taxon>Vertebrata</taxon>
        <taxon>Euteleostomi</taxon>
        <taxon>Actinopterygii</taxon>
        <taxon>Neopterygii</taxon>
        <taxon>Teleostei</taxon>
        <taxon>Anguilliformes</taxon>
        <taxon>Anguillidae</taxon>
        <taxon>Anguilla</taxon>
    </lineage>
</organism>
<proteinExistence type="predicted"/>
<name>A0A0E9T910_ANGAN</name>
<accession>A0A0E9T910</accession>
<reference evidence="1" key="1">
    <citation type="submission" date="2014-11" db="EMBL/GenBank/DDBJ databases">
        <authorList>
            <person name="Amaro Gonzalez C."/>
        </authorList>
    </citation>
    <scope>NUCLEOTIDE SEQUENCE</scope>
</reference>
<protein>
    <submittedName>
        <fullName evidence="1">Uncharacterized protein</fullName>
    </submittedName>
</protein>
<sequence length="33" mass="3901">MCIPVQYFEYLEKLTHLSKPHNLNCQGLIRTLP</sequence>
<dbReference type="EMBL" id="GBXM01058393">
    <property type="protein sequence ID" value="JAH50184.1"/>
    <property type="molecule type" value="Transcribed_RNA"/>
</dbReference>
<reference evidence="1" key="2">
    <citation type="journal article" date="2015" name="Fish Shellfish Immunol.">
        <title>Early steps in the European eel (Anguilla anguilla)-Vibrio vulnificus interaction in the gills: Role of the RtxA13 toxin.</title>
        <authorList>
            <person name="Callol A."/>
            <person name="Pajuelo D."/>
            <person name="Ebbesson L."/>
            <person name="Teles M."/>
            <person name="MacKenzie S."/>
            <person name="Amaro C."/>
        </authorList>
    </citation>
    <scope>NUCLEOTIDE SEQUENCE</scope>
</reference>